<evidence type="ECO:0000259" key="10">
    <source>
        <dbReference type="PROSITE" id="PS50157"/>
    </source>
</evidence>
<dbReference type="Proteomes" id="UP001642540">
    <property type="component" value="Unassembled WGS sequence"/>
</dbReference>
<accession>A0ABP1PKS8</accession>
<evidence type="ECO:0000256" key="9">
    <source>
        <dbReference type="SAM" id="MobiDB-lite"/>
    </source>
</evidence>
<reference evidence="11 12" key="1">
    <citation type="submission" date="2024-08" db="EMBL/GenBank/DDBJ databases">
        <authorList>
            <person name="Cucini C."/>
            <person name="Frati F."/>
        </authorList>
    </citation>
    <scope>NUCLEOTIDE SEQUENCE [LARGE SCALE GENOMIC DNA]</scope>
</reference>
<dbReference type="PROSITE" id="PS50157">
    <property type="entry name" value="ZINC_FINGER_C2H2_2"/>
    <property type="match status" value="5"/>
</dbReference>
<keyword evidence="12" id="KW-1185">Reference proteome</keyword>
<keyword evidence="6" id="KW-0539">Nucleus</keyword>
<dbReference type="EMBL" id="CAXLJM020000004">
    <property type="protein sequence ID" value="CAL8070217.1"/>
    <property type="molecule type" value="Genomic_DNA"/>
</dbReference>
<feature type="compositionally biased region" description="Basic residues" evidence="9">
    <location>
        <begin position="127"/>
        <end position="143"/>
    </location>
</feature>
<keyword evidence="4 8" id="KW-0863">Zinc-finger</keyword>
<evidence type="ECO:0000256" key="7">
    <source>
        <dbReference type="ARBA" id="ARBA00037948"/>
    </source>
</evidence>
<dbReference type="PANTHER" id="PTHR24388:SF54">
    <property type="entry name" value="PROTEIN ESCARGOT"/>
    <property type="match status" value="1"/>
</dbReference>
<comment type="subcellular location">
    <subcellularLocation>
        <location evidence="1">Nucleus</location>
    </subcellularLocation>
</comment>
<dbReference type="SMART" id="SM00355">
    <property type="entry name" value="ZnF_C2H2"/>
    <property type="match status" value="5"/>
</dbReference>
<name>A0ABP1PKS8_9HEXA</name>
<evidence type="ECO:0000256" key="3">
    <source>
        <dbReference type="ARBA" id="ARBA00022737"/>
    </source>
</evidence>
<evidence type="ECO:0000256" key="6">
    <source>
        <dbReference type="ARBA" id="ARBA00023242"/>
    </source>
</evidence>
<comment type="caution">
    <text evidence="11">The sequence shown here is derived from an EMBL/GenBank/DDBJ whole genome shotgun (WGS) entry which is preliminary data.</text>
</comment>
<feature type="domain" description="C2H2-type" evidence="10">
    <location>
        <begin position="463"/>
        <end position="490"/>
    </location>
</feature>
<feature type="domain" description="C2H2-type" evidence="10">
    <location>
        <begin position="409"/>
        <end position="432"/>
    </location>
</feature>
<feature type="region of interest" description="Disordered" evidence="9">
    <location>
        <begin position="295"/>
        <end position="368"/>
    </location>
</feature>
<evidence type="ECO:0000256" key="5">
    <source>
        <dbReference type="ARBA" id="ARBA00022833"/>
    </source>
</evidence>
<organism evidence="11 12">
    <name type="scientific">Orchesella dallaii</name>
    <dbReference type="NCBI Taxonomy" id="48710"/>
    <lineage>
        <taxon>Eukaryota</taxon>
        <taxon>Metazoa</taxon>
        <taxon>Ecdysozoa</taxon>
        <taxon>Arthropoda</taxon>
        <taxon>Hexapoda</taxon>
        <taxon>Collembola</taxon>
        <taxon>Entomobryomorpha</taxon>
        <taxon>Entomobryoidea</taxon>
        <taxon>Orchesellidae</taxon>
        <taxon>Orchesellinae</taxon>
        <taxon>Orchesella</taxon>
    </lineage>
</organism>
<comment type="similarity">
    <text evidence="7">Belongs to the snail C2H2-type zinc-finger protein family.</text>
</comment>
<feature type="compositionally biased region" description="Low complexity" evidence="9">
    <location>
        <begin position="69"/>
        <end position="86"/>
    </location>
</feature>
<dbReference type="Gene3D" id="3.30.160.60">
    <property type="entry name" value="Classic Zinc Finger"/>
    <property type="match status" value="4"/>
</dbReference>
<evidence type="ECO:0000256" key="1">
    <source>
        <dbReference type="ARBA" id="ARBA00004123"/>
    </source>
</evidence>
<feature type="domain" description="C2H2-type" evidence="10">
    <location>
        <begin position="435"/>
        <end position="462"/>
    </location>
</feature>
<evidence type="ECO:0000256" key="4">
    <source>
        <dbReference type="ARBA" id="ARBA00022771"/>
    </source>
</evidence>
<gene>
    <name evidence="11" type="ORF">ODALV1_LOCUS1131</name>
</gene>
<feature type="compositionally biased region" description="Polar residues" evidence="9">
    <location>
        <begin position="42"/>
        <end position="57"/>
    </location>
</feature>
<protein>
    <recommendedName>
        <fullName evidence="10">C2H2-type domain-containing protein</fullName>
    </recommendedName>
</protein>
<keyword evidence="2" id="KW-0479">Metal-binding</keyword>
<evidence type="ECO:0000313" key="12">
    <source>
        <dbReference type="Proteomes" id="UP001642540"/>
    </source>
</evidence>
<keyword evidence="5" id="KW-0862">Zinc</keyword>
<feature type="domain" description="C2H2-type" evidence="10">
    <location>
        <begin position="491"/>
        <end position="521"/>
    </location>
</feature>
<evidence type="ECO:0000256" key="2">
    <source>
        <dbReference type="ARBA" id="ARBA00022723"/>
    </source>
</evidence>
<keyword evidence="3" id="KW-0677">Repeat</keyword>
<feature type="compositionally biased region" description="Low complexity" evidence="9">
    <location>
        <begin position="338"/>
        <end position="365"/>
    </location>
</feature>
<evidence type="ECO:0000313" key="11">
    <source>
        <dbReference type="EMBL" id="CAL8070217.1"/>
    </source>
</evidence>
<evidence type="ECO:0000256" key="8">
    <source>
        <dbReference type="PROSITE-ProRule" id="PRU00042"/>
    </source>
</evidence>
<dbReference type="SUPFAM" id="SSF57667">
    <property type="entry name" value="beta-beta-alpha zinc fingers"/>
    <property type="match status" value="4"/>
</dbReference>
<dbReference type="InterPro" id="IPR036236">
    <property type="entry name" value="Znf_C2H2_sf"/>
</dbReference>
<dbReference type="InterPro" id="IPR013087">
    <property type="entry name" value="Znf_C2H2_type"/>
</dbReference>
<proteinExistence type="inferred from homology"/>
<sequence>MPHIVTSLKRSANYSHCPLKKRPIKYDVEDSDSDVYYKGIPSPQSIIDCSEPENLSTKPEDLRLVSKESSSSPSSSASSPASSSSSITPPPIALVAGRGGDNSNISQYTNSHHFSGSYCGIPSPNHSHNHHHNQHHAHHHHHASQFSPNYLAVPQPLKPVSGGGPLEPISLNASTAWSKLPAVASQLHHNYSSSPSSGGQRSYLDFAPVSSSSSSPFSARSVVIPQFHSTSPSHFAPFGGRDASGSPPHVSPPLNVEPAYPVIKIEEAHRPRAFSHHHHQGETRLYEEITPVAAHQHHHHYHHLEQPPTKVAKRESHAHCYPSPPHSHKSSEGRDSVISHSSVSSSSSSSTSPSSVQNQSPPQLSQITPINVNGSVRYQCPDCNKSYSTFSGLSKHIQFHCASQNKKQFICKFCEKVYVSLGALKMHIRTHTLPCKCNMCGKAFSRPWLLQGHIRTHTGEKPFSCQHCNRAFADRSNLRAHLQTHSEVKKYSCKACSKTFSRMSLLVKHEDSGCAASGNSGNGSASN</sequence>
<feature type="compositionally biased region" description="Polar residues" evidence="9">
    <location>
        <begin position="101"/>
        <end position="114"/>
    </location>
</feature>
<dbReference type="PROSITE" id="PS00028">
    <property type="entry name" value="ZINC_FINGER_C2H2_1"/>
    <property type="match status" value="4"/>
</dbReference>
<dbReference type="Pfam" id="PF00096">
    <property type="entry name" value="zf-C2H2"/>
    <property type="match status" value="4"/>
</dbReference>
<dbReference type="InterPro" id="IPR050527">
    <property type="entry name" value="Snail/Krueppel_Znf"/>
</dbReference>
<dbReference type="PANTHER" id="PTHR24388">
    <property type="entry name" value="ZINC FINGER PROTEIN"/>
    <property type="match status" value="1"/>
</dbReference>
<feature type="region of interest" description="Disordered" evidence="9">
    <location>
        <begin position="42"/>
        <end position="146"/>
    </location>
</feature>
<feature type="domain" description="C2H2-type" evidence="10">
    <location>
        <begin position="378"/>
        <end position="405"/>
    </location>
</feature>